<name>A0A6A6UTX7_9PEZI</name>
<dbReference type="EMBL" id="MU004230">
    <property type="protein sequence ID" value="KAF2674508.1"/>
    <property type="molecule type" value="Genomic_DNA"/>
</dbReference>
<dbReference type="OrthoDB" id="73491at2759"/>
<evidence type="ECO:0000256" key="1">
    <source>
        <dbReference type="SAM" id="MobiDB-lite"/>
    </source>
</evidence>
<proteinExistence type="predicted"/>
<dbReference type="Proteomes" id="UP000799302">
    <property type="component" value="Unassembled WGS sequence"/>
</dbReference>
<evidence type="ECO:0000259" key="2">
    <source>
        <dbReference type="Pfam" id="PF12572"/>
    </source>
</evidence>
<feature type="compositionally biased region" description="Low complexity" evidence="1">
    <location>
        <begin position="49"/>
        <end position="64"/>
    </location>
</feature>
<feature type="compositionally biased region" description="Basic and acidic residues" evidence="1">
    <location>
        <begin position="251"/>
        <end position="269"/>
    </location>
</feature>
<organism evidence="3 4">
    <name type="scientific">Microthyrium microscopicum</name>
    <dbReference type="NCBI Taxonomy" id="703497"/>
    <lineage>
        <taxon>Eukaryota</taxon>
        <taxon>Fungi</taxon>
        <taxon>Dikarya</taxon>
        <taxon>Ascomycota</taxon>
        <taxon>Pezizomycotina</taxon>
        <taxon>Dothideomycetes</taxon>
        <taxon>Dothideomycetes incertae sedis</taxon>
        <taxon>Microthyriales</taxon>
        <taxon>Microthyriaceae</taxon>
        <taxon>Microthyrium</taxon>
    </lineage>
</organism>
<evidence type="ECO:0000313" key="4">
    <source>
        <dbReference type="Proteomes" id="UP000799302"/>
    </source>
</evidence>
<protein>
    <recommendedName>
        <fullName evidence="2">DUF3752 domain-containing protein</fullName>
    </recommendedName>
</protein>
<dbReference type="InterPro" id="IPR022226">
    <property type="entry name" value="DUF3752"/>
</dbReference>
<feature type="region of interest" description="Disordered" evidence="1">
    <location>
        <begin position="199"/>
        <end position="269"/>
    </location>
</feature>
<dbReference type="Pfam" id="PF12572">
    <property type="entry name" value="DUF3752"/>
    <property type="match status" value="1"/>
</dbReference>
<evidence type="ECO:0000313" key="3">
    <source>
        <dbReference type="EMBL" id="KAF2674508.1"/>
    </source>
</evidence>
<dbReference type="PANTHER" id="PTHR46370:SF1">
    <property type="entry name" value="GPALPP MOTIFS-CONTAINING PROTEIN 1"/>
    <property type="match status" value="1"/>
</dbReference>
<dbReference type="AlphaFoldDB" id="A0A6A6UTX7"/>
<reference evidence="3" key="1">
    <citation type="journal article" date="2020" name="Stud. Mycol.">
        <title>101 Dothideomycetes genomes: a test case for predicting lifestyles and emergence of pathogens.</title>
        <authorList>
            <person name="Haridas S."/>
            <person name="Albert R."/>
            <person name="Binder M."/>
            <person name="Bloem J."/>
            <person name="Labutti K."/>
            <person name="Salamov A."/>
            <person name="Andreopoulos B."/>
            <person name="Baker S."/>
            <person name="Barry K."/>
            <person name="Bills G."/>
            <person name="Bluhm B."/>
            <person name="Cannon C."/>
            <person name="Castanera R."/>
            <person name="Culley D."/>
            <person name="Daum C."/>
            <person name="Ezra D."/>
            <person name="Gonzalez J."/>
            <person name="Henrissat B."/>
            <person name="Kuo A."/>
            <person name="Liang C."/>
            <person name="Lipzen A."/>
            <person name="Lutzoni F."/>
            <person name="Magnuson J."/>
            <person name="Mondo S."/>
            <person name="Nolan M."/>
            <person name="Ohm R."/>
            <person name="Pangilinan J."/>
            <person name="Park H.-J."/>
            <person name="Ramirez L."/>
            <person name="Alfaro M."/>
            <person name="Sun H."/>
            <person name="Tritt A."/>
            <person name="Yoshinaga Y."/>
            <person name="Zwiers L.-H."/>
            <person name="Turgeon B."/>
            <person name="Goodwin S."/>
            <person name="Spatafora J."/>
            <person name="Crous P."/>
            <person name="Grigoriev I."/>
        </authorList>
    </citation>
    <scope>NUCLEOTIDE SEQUENCE</scope>
    <source>
        <strain evidence="3">CBS 115976</strain>
    </source>
</reference>
<accession>A0A6A6UTX7</accession>
<dbReference type="InterPro" id="IPR046331">
    <property type="entry name" value="GPAM1-like"/>
</dbReference>
<dbReference type="PANTHER" id="PTHR46370">
    <property type="entry name" value="GPALPP MOTIFS-CONTAINING PROTEIN 1"/>
    <property type="match status" value="1"/>
</dbReference>
<keyword evidence="4" id="KW-1185">Reference proteome</keyword>
<sequence length="303" mass="31676">MSSIGPSLPPHLLAKRKRQDDSPSTSDTQRKPAAPPSPTTDKRRRTAGPSLPNLPSPSSRTSAPPSSPRKPTRTIGPAPPPAALSDRPSSPPSDSDSDSDFGPSLPSATQAQSATHTTPPPATSATHSQDASKPQREGWMTDLPPDSLRSLDPARQRARGFNTGRAAAATPSGGVGAAWTETPEEKRTRLANAVLGIGSAGPAGPVAGPKAGAKDSAEKVREQEATRRRIREHDAKVRGGESLMAQVAAAKGDKGEKEDDPSKRGFDWEKDMNTVGKYTGQAKKEMLNKAADFGGRFSGGGFL</sequence>
<feature type="compositionally biased region" description="Low complexity" evidence="1">
    <location>
        <begin position="83"/>
        <end position="129"/>
    </location>
</feature>
<feature type="domain" description="DUF3752" evidence="2">
    <location>
        <begin position="147"/>
        <end position="298"/>
    </location>
</feature>
<feature type="region of interest" description="Disordered" evidence="1">
    <location>
        <begin position="1"/>
        <end position="187"/>
    </location>
</feature>
<feature type="compositionally biased region" description="Basic and acidic residues" evidence="1">
    <location>
        <begin position="212"/>
        <end position="239"/>
    </location>
</feature>
<feature type="compositionally biased region" description="Low complexity" evidence="1">
    <location>
        <begin position="199"/>
        <end position="211"/>
    </location>
</feature>
<gene>
    <name evidence="3" type="ORF">BT63DRAFT_12399</name>
</gene>